<name>A0A158P4C6_TETUR</name>
<dbReference type="PANTHER" id="PTHR46585">
    <property type="entry name" value="INTEGRASE CORE DOMAIN CONTAINING PROTEIN"/>
    <property type="match status" value="1"/>
</dbReference>
<dbReference type="SUPFAM" id="SSF53098">
    <property type="entry name" value="Ribonuclease H-like"/>
    <property type="match status" value="1"/>
</dbReference>
<proteinExistence type="predicted"/>
<evidence type="ECO:0000313" key="3">
    <source>
        <dbReference type="EnsemblMetazoa" id="tetur01g17234.1"/>
    </source>
</evidence>
<dbReference type="Proteomes" id="UP000015104">
    <property type="component" value="Unassembled WGS sequence"/>
</dbReference>
<feature type="domain" description="Chromo" evidence="1">
    <location>
        <begin position="316"/>
        <end position="349"/>
    </location>
</feature>
<dbReference type="InterPro" id="IPR023780">
    <property type="entry name" value="Chromo_domain"/>
</dbReference>
<dbReference type="Gene3D" id="3.30.420.10">
    <property type="entry name" value="Ribonuclease H-like superfamily/Ribonuclease H"/>
    <property type="match status" value="1"/>
</dbReference>
<dbReference type="Pfam" id="PF00665">
    <property type="entry name" value="rve"/>
    <property type="match status" value="1"/>
</dbReference>
<evidence type="ECO:0008006" key="5">
    <source>
        <dbReference type="Google" id="ProtNLM"/>
    </source>
</evidence>
<dbReference type="PROSITE" id="PS50994">
    <property type="entry name" value="INTEGRASE"/>
    <property type="match status" value="1"/>
</dbReference>
<keyword evidence="4" id="KW-1185">Reference proteome</keyword>
<protein>
    <recommendedName>
        <fullName evidence="5">Integrase catalytic domain-containing protein</fullName>
    </recommendedName>
</protein>
<dbReference type="EnsemblMetazoa" id="tetur01g17234.1">
    <property type="protein sequence ID" value="tetur01g17234.1"/>
    <property type="gene ID" value="tetur01g17234"/>
</dbReference>
<evidence type="ECO:0000259" key="1">
    <source>
        <dbReference type="PROSITE" id="PS50013"/>
    </source>
</evidence>
<evidence type="ECO:0000313" key="4">
    <source>
        <dbReference type="Proteomes" id="UP000015104"/>
    </source>
</evidence>
<accession>A0A158P4C6</accession>
<reference evidence="4" key="1">
    <citation type="submission" date="2011-08" db="EMBL/GenBank/DDBJ databases">
        <authorList>
            <person name="Rombauts S."/>
        </authorList>
    </citation>
    <scope>NUCLEOTIDE SEQUENCE</scope>
    <source>
        <strain evidence="4">London</strain>
    </source>
</reference>
<dbReference type="InterPro" id="IPR001584">
    <property type="entry name" value="Integrase_cat-core"/>
</dbReference>
<dbReference type="EMBL" id="CAEY01000455">
    <property type="status" value="NOT_ANNOTATED_CDS"/>
    <property type="molecule type" value="Genomic_DNA"/>
</dbReference>
<dbReference type="AlphaFoldDB" id="A0A158P4C6"/>
<dbReference type="GO" id="GO:0003676">
    <property type="term" value="F:nucleic acid binding"/>
    <property type="evidence" value="ECO:0007669"/>
    <property type="project" value="InterPro"/>
</dbReference>
<reference evidence="3" key="2">
    <citation type="submission" date="2016-04" db="UniProtKB">
        <authorList>
            <consortium name="EnsemblMetazoa"/>
        </authorList>
    </citation>
    <scope>IDENTIFICATION</scope>
</reference>
<dbReference type="InterPro" id="IPR000953">
    <property type="entry name" value="Chromo/chromo_shadow_dom"/>
</dbReference>
<sequence>MERITGAIRSEYVTPDSTGSFGGVRRLFESVQKEASLKQVEDWLKNQDTYILFRQVKRKFPRLPILVNKIDEQWQIDLMDMSWLSKFNDDKKYLLNIIDCFSRYAWVIPLKTKNANEIVEAFKVLLQERKPDKIQSDQGKEFLNSQVKKLFADNGINFFTSTDDVIKCAIVERFNRTLRTRIYRYLHYYNTRRYIDDLQKIVKSYNDSYHRTIQMSPSQVTQENSTQVLLNIRKTHPVNHSKQKPFKVDDKVRIARAKGIFEKGATSNFSEEIFTINKVKKTPQGYVYRLKDYDGEDITSIFYHYELAKANETSLYKIEKVIKTRINPKTKKKEYFVKWFGYPSKFNSWVQDVLPT</sequence>
<feature type="domain" description="Integrase catalytic" evidence="2">
    <location>
        <begin position="60"/>
        <end position="225"/>
    </location>
</feature>
<dbReference type="SUPFAM" id="SSF54160">
    <property type="entry name" value="Chromo domain-like"/>
    <property type="match status" value="1"/>
</dbReference>
<dbReference type="CDD" id="cd00024">
    <property type="entry name" value="CD_CSD"/>
    <property type="match status" value="1"/>
</dbReference>
<organism evidence="3 4">
    <name type="scientific">Tetranychus urticae</name>
    <name type="common">Two-spotted spider mite</name>
    <dbReference type="NCBI Taxonomy" id="32264"/>
    <lineage>
        <taxon>Eukaryota</taxon>
        <taxon>Metazoa</taxon>
        <taxon>Ecdysozoa</taxon>
        <taxon>Arthropoda</taxon>
        <taxon>Chelicerata</taxon>
        <taxon>Arachnida</taxon>
        <taxon>Acari</taxon>
        <taxon>Acariformes</taxon>
        <taxon>Trombidiformes</taxon>
        <taxon>Prostigmata</taxon>
        <taxon>Eleutherengona</taxon>
        <taxon>Raphignathae</taxon>
        <taxon>Tetranychoidea</taxon>
        <taxon>Tetranychidae</taxon>
        <taxon>Tetranychus</taxon>
    </lineage>
</organism>
<dbReference type="GO" id="GO:0015074">
    <property type="term" value="P:DNA integration"/>
    <property type="evidence" value="ECO:0007669"/>
    <property type="project" value="InterPro"/>
</dbReference>
<dbReference type="Gene3D" id="2.40.50.40">
    <property type="match status" value="1"/>
</dbReference>
<evidence type="ECO:0000259" key="2">
    <source>
        <dbReference type="PROSITE" id="PS50994"/>
    </source>
</evidence>
<dbReference type="STRING" id="32264.A0A158P4C6"/>
<dbReference type="InterPro" id="IPR012337">
    <property type="entry name" value="RNaseH-like_sf"/>
</dbReference>
<dbReference type="PROSITE" id="PS50013">
    <property type="entry name" value="CHROMO_2"/>
    <property type="match status" value="1"/>
</dbReference>
<dbReference type="PANTHER" id="PTHR46585:SF1">
    <property type="entry name" value="CHROMO DOMAIN-CONTAINING PROTEIN"/>
    <property type="match status" value="1"/>
</dbReference>
<dbReference type="GO" id="GO:0005694">
    <property type="term" value="C:chromosome"/>
    <property type="evidence" value="ECO:0007669"/>
    <property type="project" value="UniProtKB-ARBA"/>
</dbReference>
<dbReference type="Pfam" id="PF00385">
    <property type="entry name" value="Chromo"/>
    <property type="match status" value="1"/>
</dbReference>
<dbReference type="InterPro" id="IPR016197">
    <property type="entry name" value="Chromo-like_dom_sf"/>
</dbReference>
<dbReference type="InterPro" id="IPR036397">
    <property type="entry name" value="RNaseH_sf"/>
</dbReference>